<comment type="caution">
    <text evidence="1">The sequence shown here is derived from an EMBL/GenBank/DDBJ whole genome shotgun (WGS) entry which is preliminary data.</text>
</comment>
<evidence type="ECO:0000313" key="1">
    <source>
        <dbReference type="EMBL" id="KAK1655222.1"/>
    </source>
</evidence>
<sequence length="77" mass="8071">MATSSDHSGREDSTTVRLKSMISIAFAAAVAPKMPTVVIWSGPKGDGKVVKDTLGLGLFRWRVGNLVGLASAQKGKD</sequence>
<dbReference type="EMBL" id="JAHMHQ010000001">
    <property type="protein sequence ID" value="KAK1655222.1"/>
    <property type="molecule type" value="Genomic_DNA"/>
</dbReference>
<dbReference type="Proteomes" id="UP001243989">
    <property type="component" value="Unassembled WGS sequence"/>
</dbReference>
<keyword evidence="2" id="KW-1185">Reference proteome</keyword>
<dbReference type="RefSeq" id="XP_060451266.1">
    <property type="nucleotide sequence ID" value="XM_060588804.1"/>
</dbReference>
<organism evidence="1 2">
    <name type="scientific">Colletotrichum phormii</name>
    <dbReference type="NCBI Taxonomy" id="359342"/>
    <lineage>
        <taxon>Eukaryota</taxon>
        <taxon>Fungi</taxon>
        <taxon>Dikarya</taxon>
        <taxon>Ascomycota</taxon>
        <taxon>Pezizomycotina</taxon>
        <taxon>Sordariomycetes</taxon>
        <taxon>Hypocreomycetidae</taxon>
        <taxon>Glomerellales</taxon>
        <taxon>Glomerellaceae</taxon>
        <taxon>Colletotrichum</taxon>
        <taxon>Colletotrichum acutatum species complex</taxon>
    </lineage>
</organism>
<protein>
    <submittedName>
        <fullName evidence="1">Uncharacterized protein</fullName>
    </submittedName>
</protein>
<reference evidence="1" key="1">
    <citation type="submission" date="2021-06" db="EMBL/GenBank/DDBJ databases">
        <title>Comparative genomics, transcriptomics and evolutionary studies reveal genomic signatures of adaptation to plant cell wall in hemibiotrophic fungi.</title>
        <authorList>
            <consortium name="DOE Joint Genome Institute"/>
            <person name="Baroncelli R."/>
            <person name="Diaz J.F."/>
            <person name="Benocci T."/>
            <person name="Peng M."/>
            <person name="Battaglia E."/>
            <person name="Haridas S."/>
            <person name="Andreopoulos W."/>
            <person name="Labutti K."/>
            <person name="Pangilinan J."/>
            <person name="Floch G.L."/>
            <person name="Makela M.R."/>
            <person name="Henrissat B."/>
            <person name="Grigoriev I.V."/>
            <person name="Crouch J.A."/>
            <person name="De Vries R.P."/>
            <person name="Sukno S.A."/>
            <person name="Thon M.R."/>
        </authorList>
    </citation>
    <scope>NUCLEOTIDE SEQUENCE</scope>
    <source>
        <strain evidence="1">CBS 102054</strain>
    </source>
</reference>
<accession>A0AAJ0A566</accession>
<evidence type="ECO:0000313" key="2">
    <source>
        <dbReference type="Proteomes" id="UP001243989"/>
    </source>
</evidence>
<dbReference type="AlphaFoldDB" id="A0AAJ0A566"/>
<name>A0AAJ0A566_9PEZI</name>
<proteinExistence type="predicted"/>
<dbReference type="GeneID" id="85473666"/>
<gene>
    <name evidence="1" type="ORF">BDP81DRAFT_401352</name>
</gene>